<reference evidence="6" key="1">
    <citation type="submission" date="2023-06" db="EMBL/GenBank/DDBJ databases">
        <title>Genome-scale phylogeny and comparative genomics of the fungal order Sordariales.</title>
        <authorList>
            <consortium name="Lawrence Berkeley National Laboratory"/>
            <person name="Hensen N."/>
            <person name="Bonometti L."/>
            <person name="Westerberg I."/>
            <person name="Brannstrom I.O."/>
            <person name="Guillou S."/>
            <person name="Cros-Aarteil S."/>
            <person name="Calhoun S."/>
            <person name="Haridas S."/>
            <person name="Kuo A."/>
            <person name="Mondo S."/>
            <person name="Pangilinan J."/>
            <person name="Riley R."/>
            <person name="Labutti K."/>
            <person name="Andreopoulos B."/>
            <person name="Lipzen A."/>
            <person name="Chen C."/>
            <person name="Yanf M."/>
            <person name="Daum C."/>
            <person name="Ng V."/>
            <person name="Clum A."/>
            <person name="Steindorff A."/>
            <person name="Ohm R."/>
            <person name="Martin F."/>
            <person name="Silar P."/>
            <person name="Natvig D."/>
            <person name="Lalanne C."/>
            <person name="Gautier V."/>
            <person name="Ament-Velasquez S.L."/>
            <person name="Kruys A."/>
            <person name="Hutchinson M.I."/>
            <person name="Powell A.J."/>
            <person name="Barry K."/>
            <person name="Miller A.N."/>
            <person name="Grigoriev I.V."/>
            <person name="Debuchy R."/>
            <person name="Gladieux P."/>
            <person name="Thoren M.H."/>
            <person name="Johannesson H."/>
        </authorList>
    </citation>
    <scope>NUCLEOTIDE SEQUENCE</scope>
    <source>
        <strain evidence="6">CBS 606.72</strain>
    </source>
</reference>
<feature type="disulfide bond" evidence="3">
    <location>
        <begin position="359"/>
        <end position="373"/>
    </location>
</feature>
<feature type="compositionally biased region" description="Pro residues" evidence="4">
    <location>
        <begin position="130"/>
        <end position="153"/>
    </location>
</feature>
<evidence type="ECO:0000313" key="6">
    <source>
        <dbReference type="EMBL" id="KAK0634109.1"/>
    </source>
</evidence>
<comment type="caution">
    <text evidence="6">The sequence shown here is derived from an EMBL/GenBank/DDBJ whole genome shotgun (WGS) entry which is preliminary data.</text>
</comment>
<comment type="caution">
    <text evidence="3">Lacks conserved residue(s) required for the propagation of feature annotation.</text>
</comment>
<dbReference type="Gene3D" id="3.30.60.10">
    <property type="entry name" value="Endochitinase-like"/>
    <property type="match status" value="3"/>
</dbReference>
<name>A0AA39XHI0_9PEZI</name>
<feature type="domain" description="Chitin-binding type-1" evidence="5">
    <location>
        <begin position="75"/>
        <end position="119"/>
    </location>
</feature>
<feature type="disulfide bond" evidence="3">
    <location>
        <begin position="345"/>
        <end position="360"/>
    </location>
</feature>
<evidence type="ECO:0000313" key="7">
    <source>
        <dbReference type="Proteomes" id="UP001175000"/>
    </source>
</evidence>
<dbReference type="EMBL" id="JAULSU010000001">
    <property type="protein sequence ID" value="KAK0634109.1"/>
    <property type="molecule type" value="Genomic_DNA"/>
</dbReference>
<dbReference type="InterPro" id="IPR036861">
    <property type="entry name" value="Endochitinase-like_sf"/>
</dbReference>
<keyword evidence="2 3" id="KW-1015">Disulfide bond</keyword>
<dbReference type="SUPFAM" id="SSF57016">
    <property type="entry name" value="Plant lectins/antimicrobial peptides"/>
    <property type="match status" value="3"/>
</dbReference>
<dbReference type="InterPro" id="IPR001002">
    <property type="entry name" value="Chitin-bd_1"/>
</dbReference>
<evidence type="ECO:0000256" key="4">
    <source>
        <dbReference type="SAM" id="MobiDB-lite"/>
    </source>
</evidence>
<dbReference type="GO" id="GO:0008061">
    <property type="term" value="F:chitin binding"/>
    <property type="evidence" value="ECO:0007669"/>
    <property type="project" value="UniProtKB-UniRule"/>
</dbReference>
<evidence type="ECO:0000256" key="3">
    <source>
        <dbReference type="PROSITE-ProRule" id="PRU00261"/>
    </source>
</evidence>
<keyword evidence="1 3" id="KW-0147">Chitin-binding</keyword>
<feature type="disulfide bond" evidence="3">
    <location>
        <begin position="228"/>
        <end position="242"/>
    </location>
</feature>
<feature type="disulfide bond" evidence="3">
    <location>
        <begin position="90"/>
        <end position="104"/>
    </location>
</feature>
<sequence>MRTTYIGLAAALTGSVLSARLERFGEKEVVSLVGNHRILADIGSHRKNSSSVSAAKARGEYAQLELRNLQNRQAGGQCGAQAGRCPGTLCCSDYGFCGDSVDHCAPLFDCQPQYGQCGWPRAAAPVTTSAPPPPTTTSAPPPPTTTSAPPPPTTTSTSTSISTAIVSLPPVVTTTSRPPVVVTTPTTSAVIVQPTSPTGPTTPLGRITTNGQCGNGTVCIGNPSYGPCCSQFFWCGSSLDFCGAGCKSEFGACLGVPGIPAPPAANQTGAVPSGPSTTAVIVPPTVIATSVIPLPPTTTSAPVVVVPPTTTAPPVVVPPTTTSARPTTTAVQLPPGLRSTTDGRCGSGVSCLGAAFGRCCSQFGWCGDGDQFCPPIVGCQPQFGVCDP</sequence>
<dbReference type="AlphaFoldDB" id="A0AA39XHI0"/>
<dbReference type="Pfam" id="PF00187">
    <property type="entry name" value="Chitin_bind_1"/>
    <property type="match status" value="1"/>
</dbReference>
<feature type="region of interest" description="Disordered" evidence="4">
    <location>
        <begin position="125"/>
        <end position="161"/>
    </location>
</feature>
<proteinExistence type="predicted"/>
<evidence type="ECO:0000259" key="5">
    <source>
        <dbReference type="PROSITE" id="PS50941"/>
    </source>
</evidence>
<dbReference type="CDD" id="cd00035">
    <property type="entry name" value="ChtBD1"/>
    <property type="match status" value="1"/>
</dbReference>
<keyword evidence="7" id="KW-1185">Reference proteome</keyword>
<protein>
    <recommendedName>
        <fullName evidence="5">Chitin-binding type-1 domain-containing protein</fullName>
    </recommendedName>
</protein>
<dbReference type="SMART" id="SM00270">
    <property type="entry name" value="ChtBD1"/>
    <property type="match status" value="3"/>
</dbReference>
<organism evidence="6 7">
    <name type="scientific">Immersiella caudata</name>
    <dbReference type="NCBI Taxonomy" id="314043"/>
    <lineage>
        <taxon>Eukaryota</taxon>
        <taxon>Fungi</taxon>
        <taxon>Dikarya</taxon>
        <taxon>Ascomycota</taxon>
        <taxon>Pezizomycotina</taxon>
        <taxon>Sordariomycetes</taxon>
        <taxon>Sordariomycetidae</taxon>
        <taxon>Sordariales</taxon>
        <taxon>Lasiosphaeriaceae</taxon>
        <taxon>Immersiella</taxon>
    </lineage>
</organism>
<feature type="disulfide bond" evidence="3">
    <location>
        <begin position="85"/>
        <end position="97"/>
    </location>
</feature>
<feature type="domain" description="Chitin-binding type-1" evidence="5">
    <location>
        <begin position="210"/>
        <end position="255"/>
    </location>
</feature>
<dbReference type="PROSITE" id="PS50941">
    <property type="entry name" value="CHIT_BIND_I_2"/>
    <property type="match status" value="3"/>
</dbReference>
<feature type="domain" description="Chitin-binding type-1" evidence="5">
    <location>
        <begin position="342"/>
        <end position="388"/>
    </location>
</feature>
<dbReference type="PANTHER" id="PTHR47849:SF8">
    <property type="entry name" value="LECTIN"/>
    <property type="match status" value="1"/>
</dbReference>
<accession>A0AA39XHI0</accession>
<dbReference type="PANTHER" id="PTHR47849">
    <property type="entry name" value="CHITIN-BINDING LECTIN 1"/>
    <property type="match status" value="1"/>
</dbReference>
<dbReference type="Proteomes" id="UP001175000">
    <property type="component" value="Unassembled WGS sequence"/>
</dbReference>
<evidence type="ECO:0000256" key="1">
    <source>
        <dbReference type="ARBA" id="ARBA00022669"/>
    </source>
</evidence>
<evidence type="ECO:0000256" key="2">
    <source>
        <dbReference type="ARBA" id="ARBA00023157"/>
    </source>
</evidence>
<gene>
    <name evidence="6" type="ORF">B0T14DRAFT_492135</name>
</gene>